<evidence type="ECO:0000313" key="2">
    <source>
        <dbReference type="Proteomes" id="UP000019116"/>
    </source>
</evidence>
<dbReference type="InterPro" id="IPR038765">
    <property type="entry name" value="Papain-like_cys_pep_sf"/>
</dbReference>
<dbReference type="EnsemblPlants" id="TraesCS7A02G467600.1">
    <property type="protein sequence ID" value="TraesCS7A02G467600.1"/>
    <property type="gene ID" value="TraesCS7A02G467600"/>
</dbReference>
<accession>A0A3B6RQJ8</accession>
<dbReference type="OrthoDB" id="689644at2759"/>
<dbReference type="Gramene" id="TraesWEE_scaffold_054835_01G000200.1">
    <property type="protein sequence ID" value="TraesWEE_scaffold_054835_01G000200.1"/>
    <property type="gene ID" value="TraesWEE_scaffold_054835_01G000200"/>
</dbReference>
<reference evidence="1" key="1">
    <citation type="submission" date="2018-08" db="EMBL/GenBank/DDBJ databases">
        <authorList>
            <person name="Rossello M."/>
        </authorList>
    </citation>
    <scope>NUCLEOTIDE SEQUENCE [LARGE SCALE GENOMIC DNA]</scope>
    <source>
        <strain evidence="1">cv. Chinese Spring</strain>
    </source>
</reference>
<sequence length="466" mass="52918">MEFFSKFDCEIKKSSLWEPVSTSYLPNVTGNFFRIPSAYSFGVQMLSNAQSSSKLIDLEGYRTKSASLMKMEGITSGKKRKKTSIEQPLDPPAEKIHIRGDEKVEEAMLPDAREKKKFTPIRRRIKIQDLRRQIKLGTQSRFDAKEWICENCTWTNKPQKHLIAYLPPFFCENCQYDLLKMGNYEFSFSMADVTVNGFSPIGNIKDQGNTDHCTVYSTNQCLEITDRMSKILVGKEPEGVCNEGPILSTKDLLAKTEDMMIRCNINQRKGDHKFNRKTLVVAFEVAEAEGVNVVLTKVEQDNEMKPRTVKALGKQFVPCDFASIAQKLADGIPQVGSFLSGKKLYNLKHGQIYKAPGMPEDENHKKKVVWHAVVLIGAGKRRKKYFYHFVNSLGVKFCLRIPINPSPRPKSTWVGGVQCGKSKQFPGGFGKVRASDVMLDTLQFVRYPDSNTQKQPWLSFNYCAVR</sequence>
<dbReference type="Proteomes" id="UP000019116">
    <property type="component" value="Chromosome 7A"/>
</dbReference>
<dbReference type="SUPFAM" id="SSF54001">
    <property type="entry name" value="Cysteine proteinases"/>
    <property type="match status" value="1"/>
</dbReference>
<gene>
    <name evidence="1" type="primary">LOC123154469</name>
</gene>
<keyword evidence="2" id="KW-1185">Reference proteome</keyword>
<dbReference type="OMA" id="KEWICEN"/>
<reference evidence="1" key="2">
    <citation type="submission" date="2018-10" db="UniProtKB">
        <authorList>
            <consortium name="EnsemblPlants"/>
        </authorList>
    </citation>
    <scope>IDENTIFICATION</scope>
</reference>
<proteinExistence type="predicted"/>
<name>A0A3B6RQJ8_WHEAT</name>
<dbReference type="GeneID" id="123154469"/>
<dbReference type="AlphaFoldDB" id="A0A3B6RQJ8"/>
<dbReference type="Gramene" id="TraesCS7A02G467600.1">
    <property type="protein sequence ID" value="TraesCS7A02G467600.1"/>
    <property type="gene ID" value="TraesCS7A02G467600"/>
</dbReference>
<evidence type="ECO:0000313" key="1">
    <source>
        <dbReference type="EnsemblPlants" id="TraesCS7A02G467600.1"/>
    </source>
</evidence>
<dbReference type="Gene3D" id="3.90.70.10">
    <property type="entry name" value="Cysteine proteinases"/>
    <property type="match status" value="1"/>
</dbReference>
<dbReference type="RefSeq" id="XP_044429133.1">
    <property type="nucleotide sequence ID" value="XM_044573198.1"/>
</dbReference>
<organism evidence="1">
    <name type="scientific">Triticum aestivum</name>
    <name type="common">Wheat</name>
    <dbReference type="NCBI Taxonomy" id="4565"/>
    <lineage>
        <taxon>Eukaryota</taxon>
        <taxon>Viridiplantae</taxon>
        <taxon>Streptophyta</taxon>
        <taxon>Embryophyta</taxon>
        <taxon>Tracheophyta</taxon>
        <taxon>Spermatophyta</taxon>
        <taxon>Magnoliopsida</taxon>
        <taxon>Liliopsida</taxon>
        <taxon>Poales</taxon>
        <taxon>Poaceae</taxon>
        <taxon>BOP clade</taxon>
        <taxon>Pooideae</taxon>
        <taxon>Triticodae</taxon>
        <taxon>Triticeae</taxon>
        <taxon>Triticinae</taxon>
        <taxon>Triticum</taxon>
    </lineage>
</organism>
<protein>
    <submittedName>
        <fullName evidence="1">Uncharacterized protein</fullName>
    </submittedName>
</protein>